<sequence>MAARVLITGATGTLGRRVLPAASAAGHRVFALSRRARTDESAGVQWRCADLLTGSGIDEAVDDVDVIVHCATQGTRDKDVTSMQNLTSAARRAGVDHLIHVSIVGIDEIPLPYYRTKLRVERVLEGSGVEHTVLRATQFHDLIATTFSLQRYSPVLCALRNVRFQPIDTRDVANRLVELVGSAPAGRVRDIGGPTVHTHAELARQYLSARRSRRPAIALPVPGRIVAGYRSGANLAPDNPVGTIVFSEYLAAAN</sequence>
<dbReference type="SUPFAM" id="SSF51735">
    <property type="entry name" value="NAD(P)-binding Rossmann-fold domains"/>
    <property type="match status" value="1"/>
</dbReference>
<dbReference type="AlphaFoldDB" id="G8RPX0"/>
<dbReference type="InterPro" id="IPR051207">
    <property type="entry name" value="ComplexI_NDUFA9_subunit"/>
</dbReference>
<dbReference type="Proteomes" id="UP000005442">
    <property type="component" value="Chromosome"/>
</dbReference>
<name>G8RPX0_MYCRN</name>
<protein>
    <submittedName>
        <fullName evidence="2">Putative nucleoside-diphosphate sugar epimerase</fullName>
    </submittedName>
</protein>
<dbReference type="STRING" id="710685.MycrhN_3329"/>
<dbReference type="PANTHER" id="PTHR12126:SF11">
    <property type="entry name" value="NADH DEHYDROGENASE [UBIQUINONE] 1 ALPHA SUBCOMPLEX SUBUNIT 9, MITOCHONDRIAL"/>
    <property type="match status" value="1"/>
</dbReference>
<dbReference type="GO" id="GO:0044877">
    <property type="term" value="F:protein-containing complex binding"/>
    <property type="evidence" value="ECO:0007669"/>
    <property type="project" value="TreeGrafter"/>
</dbReference>
<dbReference type="PATRIC" id="fig|710685.3.peg.3338"/>
<dbReference type="HOGENOM" id="CLU_007383_5_1_11"/>
<evidence type="ECO:0000259" key="1">
    <source>
        <dbReference type="Pfam" id="PF13460"/>
    </source>
</evidence>
<evidence type="ECO:0000313" key="2">
    <source>
        <dbReference type="EMBL" id="AEV73854.1"/>
    </source>
</evidence>
<keyword evidence="3" id="KW-1185">Reference proteome</keyword>
<accession>G8RPX0</accession>
<dbReference type="InterPro" id="IPR016040">
    <property type="entry name" value="NAD(P)-bd_dom"/>
</dbReference>
<dbReference type="EMBL" id="CP003169">
    <property type="protein sequence ID" value="AEV73854.1"/>
    <property type="molecule type" value="Genomic_DNA"/>
</dbReference>
<reference evidence="2 3" key="1">
    <citation type="submission" date="2011-12" db="EMBL/GenBank/DDBJ databases">
        <title>Complete sequence of Mycobacterium rhodesiae NBB3.</title>
        <authorList>
            <consortium name="US DOE Joint Genome Institute"/>
            <person name="Lucas S."/>
            <person name="Han J."/>
            <person name="Lapidus A."/>
            <person name="Cheng J.-F."/>
            <person name="Goodwin L."/>
            <person name="Pitluck S."/>
            <person name="Peters L."/>
            <person name="Mikhailova N."/>
            <person name="Gu W."/>
            <person name="Detter J.C."/>
            <person name="Han C."/>
            <person name="Tapia R."/>
            <person name="Land M."/>
            <person name="Hauser L."/>
            <person name="Kyrpides N."/>
            <person name="Ivanova N."/>
            <person name="Pagani I."/>
            <person name="Mattes T."/>
            <person name="Holmes A."/>
            <person name="Rutledge P."/>
            <person name="Paulsen I."/>
            <person name="Coleman N."/>
            <person name="Woyke T."/>
        </authorList>
    </citation>
    <scope>NUCLEOTIDE SEQUENCE [LARGE SCALE GENOMIC DNA]</scope>
    <source>
        <strain evidence="2 3">NBB3</strain>
    </source>
</reference>
<dbReference type="InterPro" id="IPR036291">
    <property type="entry name" value="NAD(P)-bd_dom_sf"/>
</dbReference>
<proteinExistence type="predicted"/>
<dbReference type="Pfam" id="PF13460">
    <property type="entry name" value="NAD_binding_10"/>
    <property type="match status" value="1"/>
</dbReference>
<evidence type="ECO:0000313" key="3">
    <source>
        <dbReference type="Proteomes" id="UP000005442"/>
    </source>
</evidence>
<dbReference type="OrthoDB" id="9771302at2"/>
<dbReference type="PANTHER" id="PTHR12126">
    <property type="entry name" value="NADH-UBIQUINONE OXIDOREDUCTASE 39 KDA SUBUNIT-RELATED"/>
    <property type="match status" value="1"/>
</dbReference>
<dbReference type="Gene3D" id="3.40.50.720">
    <property type="entry name" value="NAD(P)-binding Rossmann-like Domain"/>
    <property type="match status" value="1"/>
</dbReference>
<feature type="domain" description="NAD(P)-binding" evidence="1">
    <location>
        <begin position="9"/>
        <end position="150"/>
    </location>
</feature>
<dbReference type="eggNOG" id="COG0702">
    <property type="taxonomic scope" value="Bacteria"/>
</dbReference>
<dbReference type="RefSeq" id="WP_014211610.1">
    <property type="nucleotide sequence ID" value="NC_016604.1"/>
</dbReference>
<gene>
    <name evidence="2" type="ordered locus">MycrhN_3329</name>
</gene>
<dbReference type="KEGG" id="mrh:MycrhN_3329"/>
<organism evidence="2 3">
    <name type="scientific">Mycolicibacterium rhodesiae (strain NBB3)</name>
    <name type="common">Mycobacterium rhodesiae</name>
    <dbReference type="NCBI Taxonomy" id="710685"/>
    <lineage>
        <taxon>Bacteria</taxon>
        <taxon>Bacillati</taxon>
        <taxon>Actinomycetota</taxon>
        <taxon>Actinomycetes</taxon>
        <taxon>Mycobacteriales</taxon>
        <taxon>Mycobacteriaceae</taxon>
        <taxon>Mycolicibacterium</taxon>
    </lineage>
</organism>